<proteinExistence type="predicted"/>
<feature type="domain" description="Putative restriction endonuclease" evidence="1">
    <location>
        <begin position="17"/>
        <end position="190"/>
    </location>
</feature>
<dbReference type="Gene3D" id="3.90.1570.10">
    <property type="entry name" value="tt1808, chain A"/>
    <property type="match status" value="1"/>
</dbReference>
<name>A0A4Y8S5I6_9SPHI</name>
<keyword evidence="2" id="KW-0255">Endonuclease</keyword>
<evidence type="ECO:0000313" key="2">
    <source>
        <dbReference type="EMBL" id="TFF33674.1"/>
    </source>
</evidence>
<dbReference type="Proteomes" id="UP000297540">
    <property type="component" value="Unassembled WGS sequence"/>
</dbReference>
<dbReference type="InterPro" id="IPR008538">
    <property type="entry name" value="Uma2"/>
</dbReference>
<dbReference type="AlphaFoldDB" id="A0A4Y8S5I6"/>
<accession>A0A4Y8S5I6</accession>
<dbReference type="EMBL" id="SOZE01000040">
    <property type="protein sequence ID" value="TFF33674.1"/>
    <property type="molecule type" value="Genomic_DNA"/>
</dbReference>
<dbReference type="OrthoDB" id="9808428at2"/>
<dbReference type="InterPro" id="IPR011335">
    <property type="entry name" value="Restrct_endonuc-II-like"/>
</dbReference>
<protein>
    <submittedName>
        <fullName evidence="2">Uma2 family endonuclease</fullName>
    </submittedName>
</protein>
<evidence type="ECO:0000313" key="3">
    <source>
        <dbReference type="Proteomes" id="UP000297540"/>
    </source>
</evidence>
<dbReference type="PANTHER" id="PTHR36558:SF1">
    <property type="entry name" value="RESTRICTION ENDONUCLEASE DOMAIN-CONTAINING PROTEIN-RELATED"/>
    <property type="match status" value="1"/>
</dbReference>
<keyword evidence="3" id="KW-1185">Reference proteome</keyword>
<sequence>MQSIDDLDFSKTYTYADYYSWRFEERLELIKGKIFRMSPAPNGNHQVVAGNIFVELHNFLKNKSCRVFIAPFDVRLVRNEKSDKKVKTVVQPDVCVICDPAKMADTRSCLGAPDIVVEVLSPGNNKKEIKIKYDLYEEFGVKEYWVVYPNEQSLIRYILNNEGKFVTEGRALTVGDKIVTPVLPEFELAIDDVFANLLEQQ</sequence>
<dbReference type="PANTHER" id="PTHR36558">
    <property type="entry name" value="GLR1098 PROTEIN"/>
    <property type="match status" value="1"/>
</dbReference>
<organism evidence="2 3">
    <name type="scientific">Mucilaginibacter psychrotolerans</name>
    <dbReference type="NCBI Taxonomy" id="1524096"/>
    <lineage>
        <taxon>Bacteria</taxon>
        <taxon>Pseudomonadati</taxon>
        <taxon>Bacteroidota</taxon>
        <taxon>Sphingobacteriia</taxon>
        <taxon>Sphingobacteriales</taxon>
        <taxon>Sphingobacteriaceae</taxon>
        <taxon>Mucilaginibacter</taxon>
    </lineage>
</organism>
<keyword evidence="2" id="KW-0540">Nuclease</keyword>
<dbReference type="InterPro" id="IPR012296">
    <property type="entry name" value="Nuclease_put_TT1808"/>
</dbReference>
<gene>
    <name evidence="2" type="ORF">E2R66_24700</name>
</gene>
<dbReference type="SUPFAM" id="SSF52980">
    <property type="entry name" value="Restriction endonuclease-like"/>
    <property type="match status" value="1"/>
</dbReference>
<evidence type="ECO:0000259" key="1">
    <source>
        <dbReference type="Pfam" id="PF05685"/>
    </source>
</evidence>
<keyword evidence="2" id="KW-0378">Hydrolase</keyword>
<dbReference type="RefSeq" id="WP_133235991.1">
    <property type="nucleotide sequence ID" value="NZ_SOZE01000040.1"/>
</dbReference>
<comment type="caution">
    <text evidence="2">The sequence shown here is derived from an EMBL/GenBank/DDBJ whole genome shotgun (WGS) entry which is preliminary data.</text>
</comment>
<dbReference type="GO" id="GO:0004519">
    <property type="term" value="F:endonuclease activity"/>
    <property type="evidence" value="ECO:0007669"/>
    <property type="project" value="UniProtKB-KW"/>
</dbReference>
<dbReference type="CDD" id="cd06260">
    <property type="entry name" value="DUF820-like"/>
    <property type="match status" value="1"/>
</dbReference>
<reference evidence="2 3" key="1">
    <citation type="journal article" date="2017" name="Int. J. Syst. Evol. Microbiol.">
        <title>Mucilaginibacterpsychrotolerans sp. nov., isolated from peatlands.</title>
        <authorList>
            <person name="Deng Y."/>
            <person name="Shen L."/>
            <person name="Xu B."/>
            <person name="Liu Y."/>
            <person name="Gu Z."/>
            <person name="Liu H."/>
            <person name="Zhou Y."/>
        </authorList>
    </citation>
    <scope>NUCLEOTIDE SEQUENCE [LARGE SCALE GENOMIC DNA]</scope>
    <source>
        <strain evidence="2 3">NH7-4</strain>
    </source>
</reference>
<dbReference type="Pfam" id="PF05685">
    <property type="entry name" value="Uma2"/>
    <property type="match status" value="1"/>
</dbReference>